<dbReference type="OrthoDB" id="5855620at2759"/>
<dbReference type="Pfam" id="PF10613">
    <property type="entry name" value="Lig_chan-Glu_bd"/>
    <property type="match status" value="1"/>
</dbReference>
<evidence type="ECO:0000313" key="12">
    <source>
        <dbReference type="EMBL" id="VDK51449.1"/>
    </source>
</evidence>
<evidence type="ECO:0000256" key="1">
    <source>
        <dbReference type="ARBA" id="ARBA00004141"/>
    </source>
</evidence>
<keyword evidence="4" id="KW-1133">Transmembrane helix</keyword>
<dbReference type="WBParaSite" id="GPUH_0000561701-mRNA-1">
    <property type="protein sequence ID" value="GPUH_0000561701-mRNA-1"/>
    <property type="gene ID" value="GPUH_0000561701"/>
</dbReference>
<evidence type="ECO:0000313" key="14">
    <source>
        <dbReference type="WBParaSite" id="GPUH_0000561701-mRNA-1"/>
    </source>
</evidence>
<dbReference type="GO" id="GO:0015276">
    <property type="term" value="F:ligand-gated monoatomic ion channel activity"/>
    <property type="evidence" value="ECO:0007669"/>
    <property type="project" value="InterPro"/>
</dbReference>
<dbReference type="SUPFAM" id="SSF53850">
    <property type="entry name" value="Periplasmic binding protein-like II"/>
    <property type="match status" value="1"/>
</dbReference>
<sequence>MKIANISNSRIEDFKRYEIILAKGNKYGIKQSDGSWDGLIGSLLSGEADVCVASLTINQVAAVLDVAGLPPRTQRLRVVVVTKALRF</sequence>
<evidence type="ECO:0000256" key="4">
    <source>
        <dbReference type="ARBA" id="ARBA00022989"/>
    </source>
</evidence>
<dbReference type="Proteomes" id="UP000271098">
    <property type="component" value="Unassembled WGS sequence"/>
</dbReference>
<dbReference type="EMBL" id="UYRT01012109">
    <property type="protein sequence ID" value="VDK51449.1"/>
    <property type="molecule type" value="Genomic_DNA"/>
</dbReference>
<keyword evidence="2" id="KW-0813">Transport</keyword>
<evidence type="ECO:0000259" key="11">
    <source>
        <dbReference type="Pfam" id="PF10613"/>
    </source>
</evidence>
<dbReference type="AlphaFoldDB" id="A0A183DA68"/>
<evidence type="ECO:0000256" key="7">
    <source>
        <dbReference type="ARBA" id="ARBA00023170"/>
    </source>
</evidence>
<evidence type="ECO:0000256" key="2">
    <source>
        <dbReference type="ARBA" id="ARBA00022448"/>
    </source>
</evidence>
<evidence type="ECO:0000256" key="3">
    <source>
        <dbReference type="ARBA" id="ARBA00022692"/>
    </source>
</evidence>
<organism evidence="14">
    <name type="scientific">Gongylonema pulchrum</name>
    <dbReference type="NCBI Taxonomy" id="637853"/>
    <lineage>
        <taxon>Eukaryota</taxon>
        <taxon>Metazoa</taxon>
        <taxon>Ecdysozoa</taxon>
        <taxon>Nematoda</taxon>
        <taxon>Chromadorea</taxon>
        <taxon>Rhabditida</taxon>
        <taxon>Spirurina</taxon>
        <taxon>Spiruromorpha</taxon>
        <taxon>Spiruroidea</taxon>
        <taxon>Gongylonematidae</taxon>
        <taxon>Gongylonema</taxon>
    </lineage>
</organism>
<dbReference type="GO" id="GO:0016020">
    <property type="term" value="C:membrane"/>
    <property type="evidence" value="ECO:0007669"/>
    <property type="project" value="UniProtKB-SubCell"/>
</dbReference>
<dbReference type="InterPro" id="IPR019594">
    <property type="entry name" value="Glu/Gly-bd"/>
</dbReference>
<evidence type="ECO:0000256" key="9">
    <source>
        <dbReference type="ARBA" id="ARBA00023286"/>
    </source>
</evidence>
<evidence type="ECO:0000256" key="8">
    <source>
        <dbReference type="ARBA" id="ARBA00023180"/>
    </source>
</evidence>
<evidence type="ECO:0000256" key="6">
    <source>
        <dbReference type="ARBA" id="ARBA00023136"/>
    </source>
</evidence>
<name>A0A183DA68_9BILA</name>
<feature type="domain" description="Ionotropic glutamate receptor L-glutamate and glycine-binding" evidence="11">
    <location>
        <begin position="12"/>
        <end position="60"/>
    </location>
</feature>
<keyword evidence="7" id="KW-0675">Receptor</keyword>
<gene>
    <name evidence="12" type="ORF">GPUH_LOCUS5607</name>
</gene>
<reference evidence="14" key="1">
    <citation type="submission" date="2016-06" db="UniProtKB">
        <authorList>
            <consortium name="WormBaseParasite"/>
        </authorList>
    </citation>
    <scope>IDENTIFICATION</scope>
</reference>
<proteinExistence type="predicted"/>
<reference evidence="12 13" key="2">
    <citation type="submission" date="2018-11" db="EMBL/GenBank/DDBJ databases">
        <authorList>
            <consortium name="Pathogen Informatics"/>
        </authorList>
    </citation>
    <scope>NUCLEOTIDE SEQUENCE [LARGE SCALE GENOMIC DNA]</scope>
</reference>
<keyword evidence="10" id="KW-0407">Ion channel</keyword>
<comment type="subcellular location">
    <subcellularLocation>
        <location evidence="1">Membrane</location>
        <topology evidence="1">Multi-pass membrane protein</topology>
    </subcellularLocation>
</comment>
<keyword evidence="6" id="KW-0472">Membrane</keyword>
<keyword evidence="9" id="KW-1071">Ligand-gated ion channel</keyword>
<keyword evidence="8" id="KW-0325">Glycoprotein</keyword>
<keyword evidence="3" id="KW-0812">Transmembrane</keyword>
<evidence type="ECO:0000256" key="10">
    <source>
        <dbReference type="ARBA" id="ARBA00023303"/>
    </source>
</evidence>
<dbReference type="Gene3D" id="3.40.190.10">
    <property type="entry name" value="Periplasmic binding protein-like II"/>
    <property type="match status" value="1"/>
</dbReference>
<accession>A0A183DA68</accession>
<evidence type="ECO:0000313" key="13">
    <source>
        <dbReference type="Proteomes" id="UP000271098"/>
    </source>
</evidence>
<evidence type="ECO:0000256" key="5">
    <source>
        <dbReference type="ARBA" id="ARBA00023065"/>
    </source>
</evidence>
<keyword evidence="13" id="KW-1185">Reference proteome</keyword>
<protein>
    <submittedName>
        <fullName evidence="14">Lig_chan-Glu_bd domain-containing protein</fullName>
    </submittedName>
</protein>
<keyword evidence="5" id="KW-0406">Ion transport</keyword>